<evidence type="ECO:0000256" key="1">
    <source>
        <dbReference type="SAM" id="MobiDB-lite"/>
    </source>
</evidence>
<dbReference type="Proteomes" id="UP000185511">
    <property type="component" value="Chromosome"/>
</dbReference>
<dbReference type="SUPFAM" id="SSF48452">
    <property type="entry name" value="TPR-like"/>
    <property type="match status" value="2"/>
</dbReference>
<dbReference type="Gene3D" id="3.40.50.300">
    <property type="entry name" value="P-loop containing nucleotide triphosphate hydrolases"/>
    <property type="match status" value="1"/>
</dbReference>
<dbReference type="PANTHER" id="PTHR47691">
    <property type="entry name" value="REGULATOR-RELATED"/>
    <property type="match status" value="1"/>
</dbReference>
<evidence type="ECO:0000313" key="3">
    <source>
        <dbReference type="EMBL" id="APU16198.1"/>
    </source>
</evidence>
<dbReference type="PANTHER" id="PTHR47691:SF3">
    <property type="entry name" value="HTH-TYPE TRANSCRIPTIONAL REGULATOR RV0890C-RELATED"/>
    <property type="match status" value="1"/>
</dbReference>
<dbReference type="Pfam" id="PF13560">
    <property type="entry name" value="HTH_31"/>
    <property type="match status" value="1"/>
</dbReference>
<dbReference type="Gene3D" id="1.10.260.40">
    <property type="entry name" value="lambda repressor-like DNA-binding domains"/>
    <property type="match status" value="1"/>
</dbReference>
<feature type="compositionally biased region" description="Polar residues" evidence="1">
    <location>
        <begin position="132"/>
        <end position="144"/>
    </location>
</feature>
<feature type="region of interest" description="Disordered" evidence="1">
    <location>
        <begin position="852"/>
        <end position="872"/>
    </location>
</feature>
<dbReference type="Gene3D" id="1.25.40.10">
    <property type="entry name" value="Tetratricopeptide repeat domain"/>
    <property type="match status" value="1"/>
</dbReference>
<dbReference type="GO" id="GO:0003677">
    <property type="term" value="F:DNA binding"/>
    <property type="evidence" value="ECO:0007669"/>
    <property type="project" value="InterPro"/>
</dbReference>
<dbReference type="GO" id="GO:0043531">
    <property type="term" value="F:ADP binding"/>
    <property type="evidence" value="ECO:0007669"/>
    <property type="project" value="InterPro"/>
</dbReference>
<dbReference type="Pfam" id="PF13424">
    <property type="entry name" value="TPR_12"/>
    <property type="match status" value="1"/>
</dbReference>
<dbReference type="SMART" id="SM00530">
    <property type="entry name" value="HTH_XRE"/>
    <property type="match status" value="1"/>
</dbReference>
<dbReference type="SUPFAM" id="SSF47413">
    <property type="entry name" value="lambda repressor-like DNA-binding domains"/>
    <property type="match status" value="1"/>
</dbReference>
<dbReference type="SMART" id="SM00028">
    <property type="entry name" value="TPR"/>
    <property type="match status" value="3"/>
</dbReference>
<keyword evidence="4" id="KW-1185">Reference proteome</keyword>
<organism evidence="3 4">
    <name type="scientific">Actinoalloteichus fjordicus</name>
    <dbReference type="NCBI Taxonomy" id="1612552"/>
    <lineage>
        <taxon>Bacteria</taxon>
        <taxon>Bacillati</taxon>
        <taxon>Actinomycetota</taxon>
        <taxon>Actinomycetes</taxon>
        <taxon>Pseudonocardiales</taxon>
        <taxon>Pseudonocardiaceae</taxon>
        <taxon>Actinoalloteichus</taxon>
    </lineage>
</organism>
<dbReference type="InterPro" id="IPR001387">
    <property type="entry name" value="Cro/C1-type_HTH"/>
</dbReference>
<dbReference type="KEGG" id="acad:UA74_20865"/>
<reference evidence="4" key="1">
    <citation type="submission" date="2016-06" db="EMBL/GenBank/DDBJ databases">
        <title>Complete genome sequence of Actinoalloteichus fjordicus DSM 46855 (=ADI127-17), type strain of the new species Actinoalloteichus fjordicus.</title>
        <authorList>
            <person name="Ruckert C."/>
            <person name="Nouioui I."/>
            <person name="Willmese J."/>
            <person name="van Wezel G."/>
            <person name="Klenk H.-P."/>
            <person name="Kalinowski J."/>
            <person name="Zotchev S.B."/>
        </authorList>
    </citation>
    <scope>NUCLEOTIDE SEQUENCE [LARGE SCALE GENOMIC DNA]</scope>
    <source>
        <strain evidence="4">ADI127-7</strain>
    </source>
</reference>
<dbReference type="PROSITE" id="PS50943">
    <property type="entry name" value="HTH_CROC1"/>
    <property type="match status" value="1"/>
</dbReference>
<dbReference type="InterPro" id="IPR019734">
    <property type="entry name" value="TPR_rpt"/>
</dbReference>
<evidence type="ECO:0000313" key="4">
    <source>
        <dbReference type="Proteomes" id="UP000185511"/>
    </source>
</evidence>
<dbReference type="InterPro" id="IPR010982">
    <property type="entry name" value="Lambda_DNA-bd_dom_sf"/>
</dbReference>
<dbReference type="RefSeq" id="WP_075741782.1">
    <property type="nucleotide sequence ID" value="NZ_CP016076.1"/>
</dbReference>
<protein>
    <submittedName>
        <fullName evidence="3">NB-ARC domain-containing protein</fullName>
    </submittedName>
</protein>
<dbReference type="InterPro" id="IPR011990">
    <property type="entry name" value="TPR-like_helical_dom_sf"/>
</dbReference>
<dbReference type="InterPro" id="IPR002182">
    <property type="entry name" value="NB-ARC"/>
</dbReference>
<dbReference type="EMBL" id="CP016076">
    <property type="protein sequence ID" value="APU16198.1"/>
    <property type="molecule type" value="Genomic_DNA"/>
</dbReference>
<dbReference type="Pfam" id="PF00931">
    <property type="entry name" value="NB-ARC"/>
    <property type="match status" value="1"/>
</dbReference>
<accession>A0AAC9LE50</accession>
<feature type="compositionally biased region" description="Low complexity" evidence="1">
    <location>
        <begin position="89"/>
        <end position="118"/>
    </location>
</feature>
<sequence>MPNAGASAAGRPAVFGDLLISRRRAAQLTQEELAARSGLSVRAISDMERGRALGPQRRTVAALTDALELDPAAARELEAAAKAGRHRSSGAATTGSATAGAAVSAGAEGPATTAPPTGRSRRTSGASADDTAGQQSTVPLQTTEGRFRCDLPPEVGDLTERGTELRRLRRLAAATAAETHRGATIVVLFGAPGVGKTTLAVRAGHELAEEFPDARFFVNMRGMDAERLTPGQALGRLLLALGVEQARIPDDTDDRAGLYRSLLHDRRVLLVLDNVGDEAQIRPLLPSGPGCMVLLTSRRVLSGLESVHRLLLDVLSPSGAVELLESIIGPERAAREPAATTRVAQLSGCLPLALRIAGNRLASRPRWSVGYLVSALSDQRRRLTALTAGDLQVRAAFEVSYRQCHHSVRRVFRRLSLLSGSDFDVDQASVVAETDPDVVEVVLEELVDASLLGTAPVGDRYVLHDLLRLFAGERLAEEEAPGTVGRLAGLVTGWFLHSGVLAGGFFVPEGFDGHPAPKAPQPVAVIHSLDQARNWLDAEQPNWLAALRHATDTGRHAEVLALCRALHWYSDVRSESGLWQEVFARGVTAARALGSRLDEAVQLNYLGWALNRVPGKQNQAYSVHQEALRASRDVGDEREEAWSLQYCGRTRLTADRPMAAVEFFESAMALFRQVNYRLGEHITASFLGLALRRLKRLPEAIRLLHEVTEYFREADDGTQDNSLAVSLMRLGDTLEIAGQFSEAYDAFREAEALSTRLDVPLWAAEAAFGCGRTAAELGEPSAAHRHLVVAASGFAASNDDTSRNQVLRRLATLIETADPPVGWTARQDTLALLDGLDGAAAAELTALISGNRTQAAAPHESADVETGEETAS</sequence>
<dbReference type="InterPro" id="IPR027417">
    <property type="entry name" value="P-loop_NTPase"/>
</dbReference>
<proteinExistence type="predicted"/>
<dbReference type="CDD" id="cd00093">
    <property type="entry name" value="HTH_XRE"/>
    <property type="match status" value="1"/>
</dbReference>
<dbReference type="AlphaFoldDB" id="A0AAC9LE50"/>
<dbReference type="SUPFAM" id="SSF52540">
    <property type="entry name" value="P-loop containing nucleoside triphosphate hydrolases"/>
    <property type="match status" value="1"/>
</dbReference>
<feature type="domain" description="HTH cro/C1-type" evidence="2">
    <location>
        <begin position="19"/>
        <end position="74"/>
    </location>
</feature>
<dbReference type="PRINTS" id="PR00364">
    <property type="entry name" value="DISEASERSIST"/>
</dbReference>
<gene>
    <name evidence="3" type="ORF">UA74_20865</name>
</gene>
<feature type="region of interest" description="Disordered" evidence="1">
    <location>
        <begin position="79"/>
        <end position="155"/>
    </location>
</feature>
<feature type="compositionally biased region" description="Acidic residues" evidence="1">
    <location>
        <begin position="863"/>
        <end position="872"/>
    </location>
</feature>
<name>A0AAC9LE50_9PSEU</name>
<evidence type="ECO:0000259" key="2">
    <source>
        <dbReference type="PROSITE" id="PS50943"/>
    </source>
</evidence>